<accession>A0ABT3ICG2</accession>
<keyword evidence="1" id="KW-0812">Transmembrane</keyword>
<name>A0ABT3ICG2_9GAMM</name>
<evidence type="ECO:0000313" key="2">
    <source>
        <dbReference type="EMBL" id="MCW3173743.1"/>
    </source>
</evidence>
<keyword evidence="1" id="KW-0472">Membrane</keyword>
<dbReference type="EMBL" id="JAPDMX010000030">
    <property type="protein sequence ID" value="MCW3173743.1"/>
    <property type="molecule type" value="Genomic_DNA"/>
</dbReference>
<dbReference type="RefSeq" id="WP_264727982.1">
    <property type="nucleotide sequence ID" value="NZ_JAPDMX010000030.1"/>
</dbReference>
<keyword evidence="1" id="KW-1133">Transmembrane helix</keyword>
<organism evidence="2 3">
    <name type="scientific">Shewanella subflava</name>
    <dbReference type="NCBI Taxonomy" id="2986476"/>
    <lineage>
        <taxon>Bacteria</taxon>
        <taxon>Pseudomonadati</taxon>
        <taxon>Pseudomonadota</taxon>
        <taxon>Gammaproteobacteria</taxon>
        <taxon>Alteromonadales</taxon>
        <taxon>Shewanellaceae</taxon>
        <taxon>Shewanella</taxon>
    </lineage>
</organism>
<comment type="caution">
    <text evidence="2">The sequence shown here is derived from an EMBL/GenBank/DDBJ whole genome shotgun (WGS) entry which is preliminary data.</text>
</comment>
<reference evidence="2" key="1">
    <citation type="submission" date="2022-10" db="EMBL/GenBank/DDBJ databases">
        <title>Shewanella flava sp. nov, isolated from the estuary of the Fenhe River into the Yellow River.</title>
        <authorList>
            <person name="Li Y."/>
        </authorList>
    </citation>
    <scope>NUCLEOTIDE SEQUENCE</scope>
    <source>
        <strain evidence="2">FYR11-62</strain>
    </source>
</reference>
<protein>
    <recommendedName>
        <fullName evidence="4">PEP-CTERM sorting domain-containing protein</fullName>
    </recommendedName>
</protein>
<proteinExistence type="predicted"/>
<dbReference type="Proteomes" id="UP001163714">
    <property type="component" value="Unassembled WGS sequence"/>
</dbReference>
<feature type="transmembrane region" description="Helical" evidence="1">
    <location>
        <begin position="26"/>
        <end position="44"/>
    </location>
</feature>
<evidence type="ECO:0000313" key="3">
    <source>
        <dbReference type="Proteomes" id="UP001163714"/>
    </source>
</evidence>
<keyword evidence="3" id="KW-1185">Reference proteome</keyword>
<evidence type="ECO:0008006" key="4">
    <source>
        <dbReference type="Google" id="ProtNLM"/>
    </source>
</evidence>
<evidence type="ECO:0000256" key="1">
    <source>
        <dbReference type="SAM" id="Phobius"/>
    </source>
</evidence>
<gene>
    <name evidence="2" type="ORF">OHT75_14780</name>
</gene>
<sequence>MFSGLPSDYSVAIKTPDPIVLTIQPSNELIAIFAAVVIVGAAWVKRR</sequence>